<reference evidence="1" key="1">
    <citation type="submission" date="2015-12" db="EMBL/GenBank/DDBJ databases">
        <title>De novo transcriptome assembly of four potential Pierce s Disease insect vectors from Arizona vineyards.</title>
        <authorList>
            <person name="Tassone E.E."/>
        </authorList>
    </citation>
    <scope>NUCLEOTIDE SEQUENCE</scope>
</reference>
<proteinExistence type="predicted"/>
<evidence type="ECO:0000313" key="1">
    <source>
        <dbReference type="EMBL" id="JAS18592.1"/>
    </source>
</evidence>
<sequence>MKSYNSFINLYKSDSKSVNTSKKSSFGKCIDNLRHSPFKCPIIPCGRLITPNITRGHFLMDHFEIKTLDCSFEEIYTISICPGRLKTGDVRCLGLFKMFTKQEYNTRKEFESDEKTDNQRLSCTLMLSKYAINPSNNFLVLWSTHLSNYRVQAVVKIQIRCPSTSSVPSSLTYQGPVEPMLEQKSVSEVFMNGGCLAISPWQLGEFLDEDQMCQILITFCVD</sequence>
<name>A0A1B6CYM8_9HEMI</name>
<organism evidence="1">
    <name type="scientific">Clastoptera arizonana</name>
    <name type="common">Arizona spittle bug</name>
    <dbReference type="NCBI Taxonomy" id="38151"/>
    <lineage>
        <taxon>Eukaryota</taxon>
        <taxon>Metazoa</taxon>
        <taxon>Ecdysozoa</taxon>
        <taxon>Arthropoda</taxon>
        <taxon>Hexapoda</taxon>
        <taxon>Insecta</taxon>
        <taxon>Pterygota</taxon>
        <taxon>Neoptera</taxon>
        <taxon>Paraneoptera</taxon>
        <taxon>Hemiptera</taxon>
        <taxon>Auchenorrhyncha</taxon>
        <taxon>Cercopoidea</taxon>
        <taxon>Clastopteridae</taxon>
        <taxon>Clastoptera</taxon>
    </lineage>
</organism>
<accession>A0A1B6CYM8</accession>
<dbReference type="EMBL" id="GEDC01018706">
    <property type="protein sequence ID" value="JAS18592.1"/>
    <property type="molecule type" value="Transcribed_RNA"/>
</dbReference>
<gene>
    <name evidence="1" type="ORF">g.5494</name>
</gene>
<protein>
    <submittedName>
        <fullName evidence="1">Uncharacterized protein</fullName>
    </submittedName>
</protein>
<dbReference type="AlphaFoldDB" id="A0A1B6CYM8"/>